<dbReference type="EMBL" id="QGNW01000411">
    <property type="protein sequence ID" value="RVW72581.1"/>
    <property type="molecule type" value="Genomic_DNA"/>
</dbReference>
<organism evidence="1 2">
    <name type="scientific">Vitis vinifera</name>
    <name type="common">Grape</name>
    <dbReference type="NCBI Taxonomy" id="29760"/>
    <lineage>
        <taxon>Eukaryota</taxon>
        <taxon>Viridiplantae</taxon>
        <taxon>Streptophyta</taxon>
        <taxon>Embryophyta</taxon>
        <taxon>Tracheophyta</taxon>
        <taxon>Spermatophyta</taxon>
        <taxon>Magnoliopsida</taxon>
        <taxon>eudicotyledons</taxon>
        <taxon>Gunneridae</taxon>
        <taxon>Pentapetalae</taxon>
        <taxon>rosids</taxon>
        <taxon>Vitales</taxon>
        <taxon>Vitaceae</taxon>
        <taxon>Viteae</taxon>
        <taxon>Vitis</taxon>
    </lineage>
</organism>
<dbReference type="Proteomes" id="UP000288805">
    <property type="component" value="Unassembled WGS sequence"/>
</dbReference>
<evidence type="ECO:0000313" key="2">
    <source>
        <dbReference type="Proteomes" id="UP000288805"/>
    </source>
</evidence>
<comment type="caution">
    <text evidence="1">The sequence shown here is derived from an EMBL/GenBank/DDBJ whole genome shotgun (WGS) entry which is preliminary data.</text>
</comment>
<reference evidence="1 2" key="1">
    <citation type="journal article" date="2018" name="PLoS Genet.">
        <title>Population sequencing reveals clonal diversity and ancestral inbreeding in the grapevine cultivar Chardonnay.</title>
        <authorList>
            <person name="Roach M.J."/>
            <person name="Johnson D.L."/>
            <person name="Bohlmann J."/>
            <person name="van Vuuren H.J."/>
            <person name="Jones S.J."/>
            <person name="Pretorius I.S."/>
            <person name="Schmidt S.A."/>
            <person name="Borneman A.R."/>
        </authorList>
    </citation>
    <scope>NUCLEOTIDE SEQUENCE [LARGE SCALE GENOMIC DNA]</scope>
    <source>
        <strain evidence="2">cv. Chardonnay</strain>
        <tissue evidence="1">Leaf</tissue>
    </source>
</reference>
<name>A0A438GK54_VITVI</name>
<sequence>MTKFALPPSLAKEAAKSTHSSIEYVSTTRTVSRVCSPQPRLEPQGNSTTLFYAQVQYVDGSGDPFNHFMHFHQRANKYSMLDDDLCASLQRTKALAQEDNHWSSNCRMAKRSTSHVGNKRRTNLLKGLPGLDPCTMILANEIKLGSITFT</sequence>
<dbReference type="AlphaFoldDB" id="A0A438GK54"/>
<accession>A0A438GK54</accession>
<evidence type="ECO:0000313" key="1">
    <source>
        <dbReference type="EMBL" id="RVW72581.1"/>
    </source>
</evidence>
<gene>
    <name evidence="1" type="ORF">CK203_060065</name>
</gene>
<protein>
    <submittedName>
        <fullName evidence="1">Uncharacterized protein</fullName>
    </submittedName>
</protein>
<proteinExistence type="predicted"/>